<reference evidence="1 2" key="1">
    <citation type="submission" date="2021-06" db="EMBL/GenBank/DDBJ databases">
        <title>Complete genome of Haloferula helveola possessing various polysaccharide degrading enzymes.</title>
        <authorList>
            <person name="Takami H."/>
            <person name="Huang C."/>
            <person name="Hamasaki K."/>
        </authorList>
    </citation>
    <scope>NUCLEOTIDE SEQUENCE [LARGE SCALE GENOMIC DNA]</scope>
    <source>
        <strain evidence="1 2">CN-1</strain>
    </source>
</reference>
<dbReference type="Proteomes" id="UP001374893">
    <property type="component" value="Chromosome"/>
</dbReference>
<evidence type="ECO:0000313" key="2">
    <source>
        <dbReference type="Proteomes" id="UP001374893"/>
    </source>
</evidence>
<organism evidence="1 2">
    <name type="scientific">Haloferula helveola</name>
    <dbReference type="NCBI Taxonomy" id="490095"/>
    <lineage>
        <taxon>Bacteria</taxon>
        <taxon>Pseudomonadati</taxon>
        <taxon>Verrucomicrobiota</taxon>
        <taxon>Verrucomicrobiia</taxon>
        <taxon>Verrucomicrobiales</taxon>
        <taxon>Verrucomicrobiaceae</taxon>
        <taxon>Haloferula</taxon>
    </lineage>
</organism>
<dbReference type="RefSeq" id="WP_338685756.1">
    <property type="nucleotide sequence ID" value="NZ_AP024702.1"/>
</dbReference>
<accession>A0ABN6H6W9</accession>
<protein>
    <submittedName>
        <fullName evidence="1">Uncharacterized protein</fullName>
    </submittedName>
</protein>
<keyword evidence="2" id="KW-1185">Reference proteome</keyword>
<proteinExistence type="predicted"/>
<evidence type="ECO:0000313" key="1">
    <source>
        <dbReference type="EMBL" id="BCX49248.1"/>
    </source>
</evidence>
<gene>
    <name evidence="1" type="ORF">HAHE_31560</name>
</gene>
<sequence length="1036" mass="106003">MKHMHLTNRSLSQTATGHGSLPAITPIAIAMLGFSATVNAANITWDGGGANQFWATPENWGGDVVPVDGDAANVNGGAKGVSPIPATAIADLNGVSVSLPNSQVSMYKGSEGGSRIEDNVGGATLTCDIFHVQQGGRPAYEVDVPIIANTEVRTRYRLGGVKFFQSITTPEVDLGRGDVYLYGDVNATTEFKVVRDDANTNAYLEPHPTTAAVPTLTTPSVLLDDGSSKFFADGIVSATTITIQNAAQYFVERDGALGDGTTTVNIDSGGYLDIQVPQTTLPGLINVGAFAALAGDLTGATYGGGGNVAFAADAVFAPSAGPSPARADIGGATIYQGVLSGSKVLTVGDDGATAIYKGAAIGPWYGTVAGMELTAETGSGDLQLVFGSAGTFNVDQNNKFFGDGTSTTADIVVLNGALFRNRYTLNGDYAYDGSEPTRIDTFNIQGEVGNEAAWIMDHWSSPRTHILEGQTWNISNGSWRPVDDFAGRGQHGTVNLSNGRMIRCETAFAAGTDTVSLNFSGLHNIQISNSNLEFLEALDGAPGNGSFSYSGMPVVSLDDDLVYAFDYSGATTYPILADLLQNADIAVDGPVEVNIDSDLRIGHEKYFIWSWSSSYSANANSIDSGNGSKLVPAGNAPPGETDVLGIAPNPPSGYRPNKVNVEVSAPGAIVRVGSDDPDRIPSLHTGALETSLQTGEVEFYQAITADLLELRSGTTRMMVDQTLPAIDVGADTRLLPNGNTITVTGTLSGSGDIDNGGTVVVGGVAPGASAGTLGDGSGSITLEDGATFELEVADPAAGFGTGYDTIYVNTFESLGALTIDLAAIDGLTPAESNLTDIYVIANAATYTGDFTLVGTGGTVTVTGTGWDTSAATLTFNGADLELSGVEYTGGTVADPFDTWATSGTVGGVTFEGDANGDGVDDGIAFLLGAATPDEDANGLLPTPTEDGSGGLVMTFTMLKPSEGAPAVLSLGHSSDLGVGDAWTSVDVPAATGTVGGVDFTVTENAGDSTKNDVVATIPAAGNAINGALFGRLTGAE</sequence>
<name>A0ABN6H6W9_9BACT</name>
<dbReference type="EMBL" id="AP024702">
    <property type="protein sequence ID" value="BCX49248.1"/>
    <property type="molecule type" value="Genomic_DNA"/>
</dbReference>